<dbReference type="AlphaFoldDB" id="A0A0U4J9M2"/>
<proteinExistence type="predicted"/>
<dbReference type="Pfam" id="PF08813">
    <property type="entry name" value="Phage_tail_3"/>
    <property type="match status" value="1"/>
</dbReference>
<evidence type="ECO:0000313" key="2">
    <source>
        <dbReference type="EMBL" id="VEI74205.1"/>
    </source>
</evidence>
<evidence type="ECO:0000313" key="3">
    <source>
        <dbReference type="Proteomes" id="UP000270487"/>
    </source>
</evidence>
<evidence type="ECO:0000313" key="1">
    <source>
        <dbReference type="EMBL" id="MBC3211432.1"/>
    </source>
</evidence>
<dbReference type="EMBL" id="JACNYO010000003">
    <property type="protein sequence ID" value="MBC3211432.1"/>
    <property type="molecule type" value="Genomic_DNA"/>
</dbReference>
<dbReference type="RefSeq" id="WP_059201585.1">
    <property type="nucleotide sequence ID" value="NZ_CAMISF010000002.1"/>
</dbReference>
<dbReference type="Proteomes" id="UP000659084">
    <property type="component" value="Unassembled WGS sequence"/>
</dbReference>
<reference evidence="2 3" key="1">
    <citation type="submission" date="2018-12" db="EMBL/GenBank/DDBJ databases">
        <authorList>
            <consortium name="Pathogen Informatics"/>
        </authorList>
    </citation>
    <scope>NUCLEOTIDE SEQUENCE [LARGE SCALE GENOMIC DNA]</scope>
    <source>
        <strain evidence="2 3">NCTC13193</strain>
    </source>
</reference>
<gene>
    <name evidence="1" type="ORF">H8J20_04695</name>
    <name evidence="2" type="ORF">NCTC13193_04523</name>
</gene>
<sequence>MGFALPNGATVFAGAPTAPGVVTTAVSNANGAVFTVATGHTLKVGDIVMVRSGWGLIDSLVAKITAQVDTSITIGAINTTDVSFFPAGGGKGSLQKIANWTQIPQITEVAQSGGDQQYVQVQFLEDDRQRNLATFKAAKTQTFTFAHDASQPIYSLLQDADRNGVTLAFYMHVPKAKELRYWSAVPAFDPQPTTAVNQVETVQVALAVQSCDMTFYKVTA</sequence>
<dbReference type="Proteomes" id="UP000270487">
    <property type="component" value="Chromosome"/>
</dbReference>
<reference evidence="1" key="2">
    <citation type="submission" date="2020-08" db="EMBL/GenBank/DDBJ databases">
        <title>Food and environmental bacterial isolates.</title>
        <authorList>
            <person name="Richter L."/>
            <person name="Du Plessis E.M."/>
            <person name="Duvenage S."/>
            <person name="Allam M."/>
            <person name="Korsten L."/>
        </authorList>
    </citation>
    <scope>NUCLEOTIDE SEQUENCE</scope>
    <source>
        <strain evidence="1">UPMP2127</strain>
    </source>
</reference>
<dbReference type="KEGG" id="sfg:AV650_24020"/>
<organism evidence="2 3">
    <name type="scientific">Serratia fonticola</name>
    <dbReference type="NCBI Taxonomy" id="47917"/>
    <lineage>
        <taxon>Bacteria</taxon>
        <taxon>Pseudomonadati</taxon>
        <taxon>Pseudomonadota</taxon>
        <taxon>Gammaproteobacteria</taxon>
        <taxon>Enterobacterales</taxon>
        <taxon>Yersiniaceae</taxon>
        <taxon>Serratia</taxon>
    </lineage>
</organism>
<dbReference type="OrthoDB" id="6538688at2"/>
<dbReference type="InterPro" id="IPR014918">
    <property type="entry name" value="Phage_tail_3"/>
</dbReference>
<dbReference type="EMBL" id="LR134492">
    <property type="protein sequence ID" value="VEI74205.1"/>
    <property type="molecule type" value="Genomic_DNA"/>
</dbReference>
<accession>A0A0U4J9M2</accession>
<name>A0A0U4J9M2_SERFO</name>
<protein>
    <submittedName>
        <fullName evidence="2">Phage tail protein</fullName>
    </submittedName>
</protein>